<reference evidence="1" key="2">
    <citation type="journal article" date="2015" name="Data Brief">
        <title>Shoot transcriptome of the giant reed, Arundo donax.</title>
        <authorList>
            <person name="Barrero R.A."/>
            <person name="Guerrero F.D."/>
            <person name="Moolhuijzen P."/>
            <person name="Goolsby J.A."/>
            <person name="Tidwell J."/>
            <person name="Bellgard S.E."/>
            <person name="Bellgard M.I."/>
        </authorList>
    </citation>
    <scope>NUCLEOTIDE SEQUENCE</scope>
    <source>
        <tissue evidence="1">Shoot tissue taken approximately 20 cm above the soil surface</tissue>
    </source>
</reference>
<name>A0A0A9BJ50_ARUDO</name>
<evidence type="ECO:0000313" key="1">
    <source>
        <dbReference type="EMBL" id="JAD63411.1"/>
    </source>
</evidence>
<organism evidence="1">
    <name type="scientific">Arundo donax</name>
    <name type="common">Giant reed</name>
    <name type="synonym">Donax arundinaceus</name>
    <dbReference type="NCBI Taxonomy" id="35708"/>
    <lineage>
        <taxon>Eukaryota</taxon>
        <taxon>Viridiplantae</taxon>
        <taxon>Streptophyta</taxon>
        <taxon>Embryophyta</taxon>
        <taxon>Tracheophyta</taxon>
        <taxon>Spermatophyta</taxon>
        <taxon>Magnoliopsida</taxon>
        <taxon>Liliopsida</taxon>
        <taxon>Poales</taxon>
        <taxon>Poaceae</taxon>
        <taxon>PACMAD clade</taxon>
        <taxon>Arundinoideae</taxon>
        <taxon>Arundineae</taxon>
        <taxon>Arundo</taxon>
    </lineage>
</organism>
<protein>
    <submittedName>
        <fullName evidence="1">Uncharacterized protein</fullName>
    </submittedName>
</protein>
<sequence>MLLQFLSTARSVLSLVLYHTSAHLIFRLIVN</sequence>
<accession>A0A0A9BJ50</accession>
<reference evidence="1" key="1">
    <citation type="submission" date="2014-09" db="EMBL/GenBank/DDBJ databases">
        <authorList>
            <person name="Magalhaes I.L.F."/>
            <person name="Oliveira U."/>
            <person name="Santos F.R."/>
            <person name="Vidigal T.H.D.A."/>
            <person name="Brescovit A.D."/>
            <person name="Santos A.J."/>
        </authorList>
    </citation>
    <scope>NUCLEOTIDE SEQUENCE</scope>
    <source>
        <tissue evidence="1">Shoot tissue taken approximately 20 cm above the soil surface</tissue>
    </source>
</reference>
<dbReference type="EMBL" id="GBRH01234484">
    <property type="protein sequence ID" value="JAD63411.1"/>
    <property type="molecule type" value="Transcribed_RNA"/>
</dbReference>
<proteinExistence type="predicted"/>
<dbReference type="AlphaFoldDB" id="A0A0A9BJ50"/>